<reference evidence="2" key="1">
    <citation type="journal article" date="2022" name="Front. Microbiol.">
        <title>Species classification and novel plasmid identifications in Arcobacter cryaerophilus and Arcobacter cryaerophilus-like organisms.</title>
        <authorList>
            <person name="Zhou G."/>
            <person name="Wang M."/>
            <person name="Wang H."/>
            <person name="Chen X."/>
            <person name="Gu Y."/>
            <person name="Shao Z."/>
            <person name="Zhang J."/>
            <person name="Zhang M."/>
        </authorList>
    </citation>
    <scope>NUCLEOTIDE SEQUENCE</scope>
    <source>
        <strain evidence="2">ICDCAC48</strain>
    </source>
</reference>
<dbReference type="Pfam" id="PF12323">
    <property type="entry name" value="HTH_OrfB_IS605"/>
    <property type="match status" value="1"/>
</dbReference>
<dbReference type="AlphaFoldDB" id="A0AA46S2Q0"/>
<feature type="domain" description="Transposase putative helix-turn-helix" evidence="1">
    <location>
        <begin position="7"/>
        <end position="50"/>
    </location>
</feature>
<evidence type="ECO:0000313" key="2">
    <source>
        <dbReference type="EMBL" id="UYF44494.1"/>
    </source>
</evidence>
<proteinExistence type="predicted"/>
<organism evidence="2 3">
    <name type="scientific">Aliarcobacter cryaerophilus</name>
    <dbReference type="NCBI Taxonomy" id="28198"/>
    <lineage>
        <taxon>Bacteria</taxon>
        <taxon>Pseudomonadati</taxon>
        <taxon>Campylobacterota</taxon>
        <taxon>Epsilonproteobacteria</taxon>
        <taxon>Campylobacterales</taxon>
        <taxon>Arcobacteraceae</taxon>
        <taxon>Aliarcobacter</taxon>
    </lineage>
</organism>
<dbReference type="EMBL" id="CP099557">
    <property type="protein sequence ID" value="UYF44494.1"/>
    <property type="molecule type" value="Genomic_DNA"/>
</dbReference>
<gene>
    <name evidence="2" type="ORF">NGX11_11090</name>
</gene>
<keyword evidence="2" id="KW-0614">Plasmid</keyword>
<dbReference type="InterPro" id="IPR021027">
    <property type="entry name" value="Transposase_put_HTH"/>
</dbReference>
<geneLocation type="plasmid" evidence="2 3">
    <name>pCNAC48</name>
</geneLocation>
<dbReference type="RefSeq" id="WP_263515148.1">
    <property type="nucleotide sequence ID" value="NZ_CP099557.1"/>
</dbReference>
<accession>A0AA46S2Q0</accession>
<sequence>MKEEKIVNLGYKYKLYLNKDQMNILNHQMYIYNQAYNICLNLWQKENSKNKDLPKENRVFRNAVSYDTVIKRALRLRKLSFSTVVTQQARINFLKAVKKAFEKLPFQLTLLVE</sequence>
<dbReference type="Proteomes" id="UP001164100">
    <property type="component" value="Plasmid pCNAC48"/>
</dbReference>
<evidence type="ECO:0000259" key="1">
    <source>
        <dbReference type="Pfam" id="PF12323"/>
    </source>
</evidence>
<evidence type="ECO:0000313" key="3">
    <source>
        <dbReference type="Proteomes" id="UP001164100"/>
    </source>
</evidence>
<name>A0AA46S2Q0_9BACT</name>
<protein>
    <submittedName>
        <fullName evidence="2">Helix-turn-helix domain-containing protein</fullName>
    </submittedName>
</protein>